<evidence type="ECO:0000256" key="2">
    <source>
        <dbReference type="ARBA" id="ARBA00011344"/>
    </source>
</evidence>
<dbReference type="RefSeq" id="WP_185086969.1">
    <property type="nucleotide sequence ID" value="NZ_JACHJB010000002.1"/>
</dbReference>
<evidence type="ECO:0000313" key="12">
    <source>
        <dbReference type="EMBL" id="MBB6349395.1"/>
    </source>
</evidence>
<dbReference type="NCBIfam" id="TIGR02937">
    <property type="entry name" value="sigma70-ECF"/>
    <property type="match status" value="1"/>
</dbReference>
<dbReference type="NCBIfam" id="TIGR02960">
    <property type="entry name" value="SigX5"/>
    <property type="match status" value="1"/>
</dbReference>
<dbReference type="InterPro" id="IPR013324">
    <property type="entry name" value="RNA_pol_sigma_r3/r4-like"/>
</dbReference>
<evidence type="ECO:0000259" key="10">
    <source>
        <dbReference type="Pfam" id="PF08281"/>
    </source>
</evidence>
<dbReference type="SUPFAM" id="SSF88946">
    <property type="entry name" value="Sigma2 domain of RNA polymerase sigma factors"/>
    <property type="match status" value="1"/>
</dbReference>
<dbReference type="InterPro" id="IPR032710">
    <property type="entry name" value="NTF2-like_dom_sf"/>
</dbReference>
<dbReference type="Gene3D" id="3.10.450.50">
    <property type="match status" value="1"/>
</dbReference>
<dbReference type="Pfam" id="PF04542">
    <property type="entry name" value="Sigma70_r2"/>
    <property type="match status" value="1"/>
</dbReference>
<dbReference type="Pfam" id="PF08281">
    <property type="entry name" value="Sigma70_r4_2"/>
    <property type="match status" value="1"/>
</dbReference>
<feature type="region of interest" description="Disordered" evidence="8">
    <location>
        <begin position="100"/>
        <end position="140"/>
    </location>
</feature>
<dbReference type="InterPro" id="IPR013325">
    <property type="entry name" value="RNA_pol_sigma_r2"/>
</dbReference>
<evidence type="ECO:0000313" key="13">
    <source>
        <dbReference type="Proteomes" id="UP000583800"/>
    </source>
</evidence>
<dbReference type="GO" id="GO:0003677">
    <property type="term" value="F:DNA binding"/>
    <property type="evidence" value="ECO:0007669"/>
    <property type="project" value="UniProtKB-KW"/>
</dbReference>
<dbReference type="InterPro" id="IPR039425">
    <property type="entry name" value="RNA_pol_sigma-70-like"/>
</dbReference>
<evidence type="ECO:0000256" key="8">
    <source>
        <dbReference type="SAM" id="MobiDB-lite"/>
    </source>
</evidence>
<dbReference type="GO" id="GO:0006352">
    <property type="term" value="P:DNA-templated transcription initiation"/>
    <property type="evidence" value="ECO:0007669"/>
    <property type="project" value="InterPro"/>
</dbReference>
<keyword evidence="4 7" id="KW-0731">Sigma factor</keyword>
<evidence type="ECO:0000256" key="1">
    <source>
        <dbReference type="ARBA" id="ARBA00010641"/>
    </source>
</evidence>
<evidence type="ECO:0000256" key="4">
    <source>
        <dbReference type="ARBA" id="ARBA00023082"/>
    </source>
</evidence>
<dbReference type="SUPFAM" id="SSF88659">
    <property type="entry name" value="Sigma3 and sigma4 domains of RNA polymerase sigma factors"/>
    <property type="match status" value="1"/>
</dbReference>
<dbReference type="Pfam" id="PF12680">
    <property type="entry name" value="SnoaL_2"/>
    <property type="match status" value="1"/>
</dbReference>
<dbReference type="CDD" id="cd06171">
    <property type="entry name" value="Sigma70_r4"/>
    <property type="match status" value="1"/>
</dbReference>
<evidence type="ECO:0000256" key="6">
    <source>
        <dbReference type="ARBA" id="ARBA00023163"/>
    </source>
</evidence>
<dbReference type="GO" id="GO:0006950">
    <property type="term" value="P:response to stress"/>
    <property type="evidence" value="ECO:0007669"/>
    <property type="project" value="UniProtKB-ARBA"/>
</dbReference>
<keyword evidence="13" id="KW-1185">Reference proteome</keyword>
<gene>
    <name evidence="12" type="ORF">FHU36_005940</name>
</gene>
<dbReference type="InterPro" id="IPR037401">
    <property type="entry name" value="SnoaL-like"/>
</dbReference>
<evidence type="ECO:0000256" key="7">
    <source>
        <dbReference type="RuleBase" id="RU000716"/>
    </source>
</evidence>
<dbReference type="PANTHER" id="PTHR43133:SF65">
    <property type="entry name" value="ECF RNA POLYMERASE SIGMA FACTOR SIGG"/>
    <property type="match status" value="1"/>
</dbReference>
<dbReference type="GO" id="GO:0016987">
    <property type="term" value="F:sigma factor activity"/>
    <property type="evidence" value="ECO:0007669"/>
    <property type="project" value="UniProtKB-KW"/>
</dbReference>
<feature type="domain" description="RNA polymerase sigma-70 region 2" evidence="9">
    <location>
        <begin position="31"/>
        <end position="98"/>
    </location>
</feature>
<reference evidence="12 13" key="1">
    <citation type="submission" date="2020-08" db="EMBL/GenBank/DDBJ databases">
        <title>Sequencing the genomes of 1000 actinobacteria strains.</title>
        <authorList>
            <person name="Klenk H.-P."/>
        </authorList>
    </citation>
    <scope>NUCLEOTIDE SEQUENCE [LARGE SCALE GENOMIC DNA]</scope>
    <source>
        <strain evidence="12 13">DSM 45913</strain>
    </source>
</reference>
<dbReference type="PROSITE" id="PS01063">
    <property type="entry name" value="SIGMA70_ECF"/>
    <property type="match status" value="1"/>
</dbReference>
<feature type="domain" description="SnoaL-like" evidence="11">
    <location>
        <begin position="231"/>
        <end position="316"/>
    </location>
</feature>
<dbReference type="InterPro" id="IPR007627">
    <property type="entry name" value="RNA_pol_sigma70_r2"/>
</dbReference>
<proteinExistence type="inferred from homology"/>
<keyword evidence="5 7" id="KW-0238">DNA-binding</keyword>
<dbReference type="PANTHER" id="PTHR43133">
    <property type="entry name" value="RNA POLYMERASE ECF-TYPE SIGMA FACTO"/>
    <property type="match status" value="1"/>
</dbReference>
<evidence type="ECO:0000256" key="3">
    <source>
        <dbReference type="ARBA" id="ARBA00023015"/>
    </source>
</evidence>
<keyword evidence="6 7" id="KW-0804">Transcription</keyword>
<dbReference type="InterPro" id="IPR014284">
    <property type="entry name" value="RNA_pol_sigma-70_dom"/>
</dbReference>
<dbReference type="Gene3D" id="1.10.10.10">
    <property type="entry name" value="Winged helix-like DNA-binding domain superfamily/Winged helix DNA-binding domain"/>
    <property type="match status" value="1"/>
</dbReference>
<dbReference type="EMBL" id="JACHJB010000002">
    <property type="protein sequence ID" value="MBB6349395.1"/>
    <property type="molecule type" value="Genomic_DNA"/>
</dbReference>
<dbReference type="SUPFAM" id="SSF54427">
    <property type="entry name" value="NTF2-like"/>
    <property type="match status" value="1"/>
</dbReference>
<name>A0A7X0C8F2_9ACTN</name>
<comment type="similarity">
    <text evidence="1 7">Belongs to the sigma-70 factor family. ECF subfamily.</text>
</comment>
<feature type="domain" description="RNA polymerase sigma factor 70 region 4 type 2" evidence="10">
    <location>
        <begin position="159"/>
        <end position="204"/>
    </location>
</feature>
<dbReference type="AlphaFoldDB" id="A0A7X0C8F2"/>
<dbReference type="InterPro" id="IPR036388">
    <property type="entry name" value="WH-like_DNA-bd_sf"/>
</dbReference>
<dbReference type="InterPro" id="IPR013249">
    <property type="entry name" value="RNA_pol_sigma70_r4_t2"/>
</dbReference>
<keyword evidence="3 7" id="KW-0805">Transcription regulation</keyword>
<comment type="subunit">
    <text evidence="2">Interacts transiently with the RNA polymerase catalytic core formed by RpoA, RpoB, RpoC and RpoZ (2 alpha, 1 beta, 1 beta' and 1 omega subunit) to form the RNA polymerase holoenzyme that can initiate transcription.</text>
</comment>
<dbReference type="InterPro" id="IPR014305">
    <property type="entry name" value="RNA_pol_sigma-G_actinobac"/>
</dbReference>
<comment type="caution">
    <text evidence="12">The sequence shown here is derived from an EMBL/GenBank/DDBJ whole genome shotgun (WGS) entry which is preliminary data.</text>
</comment>
<dbReference type="Proteomes" id="UP000583800">
    <property type="component" value="Unassembled WGS sequence"/>
</dbReference>
<sequence length="347" mass="37550">MRVRDDEAPTGAATGAATAAEAVRRQDFARLVNPFRAELLAHCHRMTGSAHDAEDLVQETYLRAWRSYADFEGRSSIRTWLHRIATNVCLTALDGRQRIPVPAGLPGSRREHDDSAPGPLDGGAGRRPGPDAPPGEWADPAEIVVTRDDRRRALTLVWRRLSPRQRAVLILRDVLSWHANEIAELLGTSGSAVHSMLRRARAQLAQATPAAPAGPADAGVDELRLRRLLGEYAAAFETGDVDVLVRLLTEDAVCERRPAGTVLGGRGAIAGFLEHCPAVGECRMLPISVNGRPGFGVYRRSPGGQYRAYTIDVLTITGSGLERIEVLEDRALFGTFGLPMALAGDHV</sequence>
<evidence type="ECO:0000256" key="5">
    <source>
        <dbReference type="ARBA" id="ARBA00023125"/>
    </source>
</evidence>
<evidence type="ECO:0000259" key="9">
    <source>
        <dbReference type="Pfam" id="PF04542"/>
    </source>
</evidence>
<evidence type="ECO:0000259" key="11">
    <source>
        <dbReference type="Pfam" id="PF12680"/>
    </source>
</evidence>
<dbReference type="InterPro" id="IPR000838">
    <property type="entry name" value="RNA_pol_sigma70_ECF_CS"/>
</dbReference>
<organism evidence="12 13">
    <name type="scientific">Nonomuraea muscovyensis</name>
    <dbReference type="NCBI Taxonomy" id="1124761"/>
    <lineage>
        <taxon>Bacteria</taxon>
        <taxon>Bacillati</taxon>
        <taxon>Actinomycetota</taxon>
        <taxon>Actinomycetes</taxon>
        <taxon>Streptosporangiales</taxon>
        <taxon>Streptosporangiaceae</taxon>
        <taxon>Nonomuraea</taxon>
    </lineage>
</organism>
<dbReference type="NCBIfam" id="NF006089">
    <property type="entry name" value="PRK08241.1"/>
    <property type="match status" value="1"/>
</dbReference>
<dbReference type="Gene3D" id="1.10.1740.10">
    <property type="match status" value="1"/>
</dbReference>
<accession>A0A7X0C8F2</accession>
<protein>
    <recommendedName>
        <fullName evidence="7">RNA polymerase sigma factor</fullName>
    </recommendedName>
</protein>